<reference evidence="5 6" key="1">
    <citation type="journal article" date="2014" name="PLoS ONE">
        <title>The first complete genome sequence of the class fimbriimonadia in the phylum armatimonadetes.</title>
        <authorList>
            <person name="Hu Z.Y."/>
            <person name="Wang Y.Z."/>
            <person name="Im W.T."/>
            <person name="Wang S.Y."/>
            <person name="Zhao G.P."/>
            <person name="Zheng H.J."/>
            <person name="Quan Z.X."/>
        </authorList>
    </citation>
    <scope>NUCLEOTIDE SEQUENCE [LARGE SCALE GENOMIC DNA]</scope>
    <source>
        <strain evidence="5">Gsoil 348</strain>
    </source>
</reference>
<dbReference type="OrthoDB" id="109585at2"/>
<feature type="modified residue" description="4-aspartylphosphate" evidence="3">
    <location>
        <position position="62"/>
    </location>
</feature>
<dbReference type="KEGG" id="fgi:OP10G_1121"/>
<evidence type="ECO:0000256" key="1">
    <source>
        <dbReference type="ARBA" id="ARBA00022630"/>
    </source>
</evidence>
<evidence type="ECO:0000256" key="2">
    <source>
        <dbReference type="ARBA" id="ARBA00023002"/>
    </source>
</evidence>
<dbReference type="Pfam" id="PF00072">
    <property type="entry name" value="Response_reg"/>
    <property type="match status" value="1"/>
</dbReference>
<dbReference type="InterPro" id="IPR050097">
    <property type="entry name" value="Ferredoxin-NADP_redctase_2"/>
</dbReference>
<evidence type="ECO:0000313" key="6">
    <source>
        <dbReference type="Proteomes" id="UP000027982"/>
    </source>
</evidence>
<dbReference type="GO" id="GO:0000160">
    <property type="term" value="P:phosphorelay signal transduction system"/>
    <property type="evidence" value="ECO:0007669"/>
    <property type="project" value="InterPro"/>
</dbReference>
<dbReference type="AlphaFoldDB" id="A0A068NSA8"/>
<dbReference type="Pfam" id="PF07992">
    <property type="entry name" value="Pyr_redox_2"/>
    <property type="match status" value="1"/>
</dbReference>
<dbReference type="InterPro" id="IPR036249">
    <property type="entry name" value="Thioredoxin-like_sf"/>
</dbReference>
<evidence type="ECO:0000313" key="5">
    <source>
        <dbReference type="EMBL" id="AIE84489.1"/>
    </source>
</evidence>
<keyword evidence="2" id="KW-0560">Oxidoreductase</keyword>
<proteinExistence type="predicted"/>
<keyword evidence="6" id="KW-1185">Reference proteome</keyword>
<dbReference type="STRING" id="661478.OP10G_1121"/>
<dbReference type="SUPFAM" id="SSF51905">
    <property type="entry name" value="FAD/NAD(P)-binding domain"/>
    <property type="match status" value="1"/>
</dbReference>
<accession>A0A068NSA8</accession>
<dbReference type="SMART" id="SM00448">
    <property type="entry name" value="REC"/>
    <property type="match status" value="1"/>
</dbReference>
<dbReference type="SUPFAM" id="SSF52833">
    <property type="entry name" value="Thioredoxin-like"/>
    <property type="match status" value="1"/>
</dbReference>
<evidence type="ECO:0000256" key="3">
    <source>
        <dbReference type="PROSITE-ProRule" id="PRU00169"/>
    </source>
</evidence>
<dbReference type="PRINTS" id="PR00368">
    <property type="entry name" value="FADPNR"/>
</dbReference>
<dbReference type="EMBL" id="CP007139">
    <property type="protein sequence ID" value="AIE84489.1"/>
    <property type="molecule type" value="Genomic_DNA"/>
</dbReference>
<protein>
    <submittedName>
        <fullName evidence="5">Thioredoxin reductase</fullName>
    </submittedName>
</protein>
<dbReference type="eggNOG" id="COG0492">
    <property type="taxonomic scope" value="Bacteria"/>
</dbReference>
<dbReference type="RefSeq" id="WP_025226880.1">
    <property type="nucleotide sequence ID" value="NZ_CP007139.1"/>
</dbReference>
<dbReference type="InterPro" id="IPR036188">
    <property type="entry name" value="FAD/NAD-bd_sf"/>
</dbReference>
<dbReference type="HOGENOM" id="CLU_031864_5_8_0"/>
<feature type="domain" description="Response regulatory" evidence="4">
    <location>
        <begin position="5"/>
        <end position="128"/>
    </location>
</feature>
<keyword evidence="1" id="KW-0285">Flavoprotein</keyword>
<dbReference type="SUPFAM" id="SSF52172">
    <property type="entry name" value="CheY-like"/>
    <property type="match status" value="1"/>
</dbReference>
<organism evidence="5 6">
    <name type="scientific">Fimbriimonas ginsengisoli Gsoil 348</name>
    <dbReference type="NCBI Taxonomy" id="661478"/>
    <lineage>
        <taxon>Bacteria</taxon>
        <taxon>Bacillati</taxon>
        <taxon>Armatimonadota</taxon>
        <taxon>Fimbriimonadia</taxon>
        <taxon>Fimbriimonadales</taxon>
        <taxon>Fimbriimonadaceae</taxon>
        <taxon>Fimbriimonas</taxon>
    </lineage>
</organism>
<evidence type="ECO:0000259" key="4">
    <source>
        <dbReference type="PROSITE" id="PS50110"/>
    </source>
</evidence>
<dbReference type="Gene3D" id="3.50.50.60">
    <property type="entry name" value="FAD/NAD(P)-binding domain"/>
    <property type="match status" value="2"/>
</dbReference>
<dbReference type="InterPro" id="IPR001789">
    <property type="entry name" value="Sig_transdc_resp-reg_receiver"/>
</dbReference>
<dbReference type="PANTHER" id="PTHR48105">
    <property type="entry name" value="THIOREDOXIN REDUCTASE 1-RELATED-RELATED"/>
    <property type="match status" value="1"/>
</dbReference>
<gene>
    <name evidence="5" type="ORF">OP10G_1121</name>
</gene>
<dbReference type="InterPro" id="IPR023753">
    <property type="entry name" value="FAD/NAD-binding_dom"/>
</dbReference>
<keyword evidence="3" id="KW-0597">Phosphoprotein</keyword>
<dbReference type="Gene3D" id="3.40.50.2300">
    <property type="match status" value="1"/>
</dbReference>
<name>A0A068NSA8_FIMGI</name>
<dbReference type="Proteomes" id="UP000027982">
    <property type="component" value="Chromosome"/>
</dbReference>
<dbReference type="InterPro" id="IPR011006">
    <property type="entry name" value="CheY-like_superfamily"/>
</dbReference>
<dbReference type="PROSITE" id="PS50110">
    <property type="entry name" value="RESPONSE_REGULATORY"/>
    <property type="match status" value="1"/>
</dbReference>
<dbReference type="Gene3D" id="3.40.30.10">
    <property type="entry name" value="Glutaredoxin"/>
    <property type="match status" value="1"/>
</dbReference>
<sequence length="554" mass="60341">MTKPVLLAVDDDAEVLRAVQRDLRGAFADRLRIVGAGSGAAALEVVRQLKERNEALALMLVDQKMPGMTGVEFVEQALDHFPTAKKVLLTAYADTDAAIRAINGARIDYYLLKPWDPPEEKLFPVVEDLLCDWFADYTPPFEGIRVYGHRYSPESHAVKNFLARNQIPYQWFDVEAQKDDPEVRKVIESAPGKFPLVTLPDNGPCLEMPTPAQLGERLGLKTHVERPFYDLAIVGAGPAGLAAAVYGASEGLQTVVVEREAPGGQAGSSSLIENYLGFPTGLSGADLARRARDQAIRFGVEMLTPSEATKLEARDGYRVLHLADGQEIVAHAVILAMGVSYKRLNVAGEENLFGKGVYYGAALTEAINCRDEEVCIVGGANSAGQAAMHFARYAGKVTMLVRGDSLDKAMSQYLVDRIGKTPNIEVRLKSQVKEMIGNGRLEKVRIEGPKGEDVISVSSIFIFIGAEPLTDWLDGTIVRDQRGFIPTGPELLEIPEGKERWTEKRPPSLLETSMPGVFAAGDVRSGSVKRVASSVGQGSIAVQIVHEYLREVRA</sequence>
<dbReference type="eggNOG" id="COG3437">
    <property type="taxonomic scope" value="Bacteria"/>
</dbReference>
<dbReference type="GO" id="GO:0016491">
    <property type="term" value="F:oxidoreductase activity"/>
    <property type="evidence" value="ECO:0007669"/>
    <property type="project" value="UniProtKB-KW"/>
</dbReference>
<dbReference type="PRINTS" id="PR00469">
    <property type="entry name" value="PNDRDTASEII"/>
</dbReference>